<dbReference type="GO" id="GO:0015937">
    <property type="term" value="P:coenzyme A biosynthetic process"/>
    <property type="evidence" value="ECO:0007669"/>
    <property type="project" value="UniProtKB-UniRule"/>
</dbReference>
<dbReference type="Pfam" id="PF01121">
    <property type="entry name" value="CoaE"/>
    <property type="match status" value="1"/>
</dbReference>
<comment type="function">
    <text evidence="5">Catalyzes the phosphorylation of the 3'-hydroxyl group of dephosphocoenzyme A to form coenzyme A.</text>
</comment>
<evidence type="ECO:0000313" key="8">
    <source>
        <dbReference type="EMBL" id="SDZ92426.1"/>
    </source>
</evidence>
<proteinExistence type="inferred from homology"/>
<dbReference type="HAMAP" id="MF_00376">
    <property type="entry name" value="Dephospho_CoA_kinase"/>
    <property type="match status" value="1"/>
</dbReference>
<comment type="pathway">
    <text evidence="5">Cofactor biosynthesis; coenzyme A biosynthesis; CoA from (R)-pantothenate: step 5/5.</text>
</comment>
<keyword evidence="4 5" id="KW-0173">Coenzyme A biosynthesis</keyword>
<evidence type="ECO:0000256" key="1">
    <source>
        <dbReference type="ARBA" id="ARBA00009018"/>
    </source>
</evidence>
<comment type="catalytic activity">
    <reaction evidence="5">
        <text>3'-dephospho-CoA + ATP = ADP + CoA + H(+)</text>
        <dbReference type="Rhea" id="RHEA:18245"/>
        <dbReference type="ChEBI" id="CHEBI:15378"/>
        <dbReference type="ChEBI" id="CHEBI:30616"/>
        <dbReference type="ChEBI" id="CHEBI:57287"/>
        <dbReference type="ChEBI" id="CHEBI:57328"/>
        <dbReference type="ChEBI" id="CHEBI:456216"/>
        <dbReference type="EC" id="2.7.1.24"/>
    </reaction>
</comment>
<dbReference type="UniPathway" id="UPA00241">
    <property type="reaction ID" value="UER00356"/>
</dbReference>
<accession>A0A1H3WZ53</accession>
<keyword evidence="7" id="KW-1133">Transmembrane helix</keyword>
<dbReference type="CDD" id="cd02022">
    <property type="entry name" value="DPCK"/>
    <property type="match status" value="1"/>
</dbReference>
<dbReference type="EMBL" id="FNRL01000001">
    <property type="protein sequence ID" value="SDZ92426.1"/>
    <property type="molecule type" value="Genomic_DNA"/>
</dbReference>
<comment type="subcellular location">
    <subcellularLocation>
        <location evidence="5">Cytoplasm</location>
    </subcellularLocation>
</comment>
<evidence type="ECO:0000256" key="4">
    <source>
        <dbReference type="ARBA" id="ARBA00022993"/>
    </source>
</evidence>
<evidence type="ECO:0000256" key="5">
    <source>
        <dbReference type="HAMAP-Rule" id="MF_00376"/>
    </source>
</evidence>
<dbReference type="STRING" id="408074.SAMN05660909_00172"/>
<protein>
    <recommendedName>
        <fullName evidence="5 6">Dephospho-CoA kinase</fullName>
        <ecNumber evidence="5 6">2.7.1.24</ecNumber>
    </recommendedName>
    <alternativeName>
        <fullName evidence="5">Dephosphocoenzyme A kinase</fullName>
    </alternativeName>
</protein>
<keyword evidence="7" id="KW-0472">Membrane</keyword>
<keyword evidence="5 8" id="KW-0418">Kinase</keyword>
<comment type="similarity">
    <text evidence="1 5">Belongs to the CoaE family.</text>
</comment>
<keyword evidence="5" id="KW-0963">Cytoplasm</keyword>
<dbReference type="GO" id="GO:0004140">
    <property type="term" value="F:dephospho-CoA kinase activity"/>
    <property type="evidence" value="ECO:0007669"/>
    <property type="project" value="UniProtKB-UniRule"/>
</dbReference>
<dbReference type="InterPro" id="IPR027417">
    <property type="entry name" value="P-loop_NTPase"/>
</dbReference>
<evidence type="ECO:0000256" key="7">
    <source>
        <dbReference type="SAM" id="Phobius"/>
    </source>
</evidence>
<keyword evidence="2 5" id="KW-0547">Nucleotide-binding</keyword>
<reference evidence="9" key="1">
    <citation type="submission" date="2016-10" db="EMBL/GenBank/DDBJ databases">
        <authorList>
            <person name="Varghese N."/>
            <person name="Submissions S."/>
        </authorList>
    </citation>
    <scope>NUCLEOTIDE SEQUENCE [LARGE SCALE GENOMIC DNA]</scope>
    <source>
        <strain evidence="9">DSM 23920</strain>
    </source>
</reference>
<dbReference type="GO" id="GO:0005524">
    <property type="term" value="F:ATP binding"/>
    <property type="evidence" value="ECO:0007669"/>
    <property type="project" value="UniProtKB-UniRule"/>
</dbReference>
<keyword evidence="3 5" id="KW-0067">ATP-binding</keyword>
<sequence>MFQTSEHIFASLLFIFFSPPFVFLIPLSYPYASSPNFAPLRETSYLVHMLKIGITGGIGSGKSTVSKIFELLGVPVYYADDRAKDIMVRDQILVAQLKEHFGPETYDANGALNRKYLGNIVFNDKEKLQLLNSLVHPATIRDSDQWASEQKTPYVLKEAALLFESESFHHLDRVIGVYAPQPLRIQRVMKRDNVTREEVLARIQKQIDERIKMKLSDYVIYNDEQQLVIPQVLKLHQQLLELAARQA</sequence>
<dbReference type="NCBIfam" id="TIGR00152">
    <property type="entry name" value="dephospho-CoA kinase"/>
    <property type="match status" value="1"/>
</dbReference>
<dbReference type="PANTHER" id="PTHR10695">
    <property type="entry name" value="DEPHOSPHO-COA KINASE-RELATED"/>
    <property type="match status" value="1"/>
</dbReference>
<feature type="transmembrane region" description="Helical" evidence="7">
    <location>
        <begin position="12"/>
        <end position="32"/>
    </location>
</feature>
<dbReference type="EC" id="2.7.1.24" evidence="5 6"/>
<dbReference type="GO" id="GO:0005737">
    <property type="term" value="C:cytoplasm"/>
    <property type="evidence" value="ECO:0007669"/>
    <property type="project" value="UniProtKB-SubCell"/>
</dbReference>
<keyword evidence="7" id="KW-0812">Transmembrane</keyword>
<evidence type="ECO:0000313" key="9">
    <source>
        <dbReference type="Proteomes" id="UP000199656"/>
    </source>
</evidence>
<evidence type="ECO:0000256" key="6">
    <source>
        <dbReference type="NCBIfam" id="TIGR00152"/>
    </source>
</evidence>
<dbReference type="AlphaFoldDB" id="A0A1H3WZ53"/>
<keyword evidence="9" id="KW-1185">Reference proteome</keyword>
<dbReference type="Proteomes" id="UP000199656">
    <property type="component" value="Unassembled WGS sequence"/>
</dbReference>
<name>A0A1H3WZ53_9BACT</name>
<evidence type="ECO:0000256" key="3">
    <source>
        <dbReference type="ARBA" id="ARBA00022840"/>
    </source>
</evidence>
<dbReference type="PROSITE" id="PS51219">
    <property type="entry name" value="DPCK"/>
    <property type="match status" value="1"/>
</dbReference>
<dbReference type="PANTHER" id="PTHR10695:SF46">
    <property type="entry name" value="BIFUNCTIONAL COENZYME A SYNTHASE-RELATED"/>
    <property type="match status" value="1"/>
</dbReference>
<dbReference type="Gene3D" id="3.40.50.300">
    <property type="entry name" value="P-loop containing nucleotide triphosphate hydrolases"/>
    <property type="match status" value="1"/>
</dbReference>
<dbReference type="InterPro" id="IPR001977">
    <property type="entry name" value="Depp_CoAkinase"/>
</dbReference>
<organism evidence="8 9">
    <name type="scientific">Chitinophaga terrae</name>
    <name type="common">ex Kim and Jung 2007</name>
    <dbReference type="NCBI Taxonomy" id="408074"/>
    <lineage>
        <taxon>Bacteria</taxon>
        <taxon>Pseudomonadati</taxon>
        <taxon>Bacteroidota</taxon>
        <taxon>Chitinophagia</taxon>
        <taxon>Chitinophagales</taxon>
        <taxon>Chitinophagaceae</taxon>
        <taxon>Chitinophaga</taxon>
    </lineage>
</organism>
<dbReference type="SUPFAM" id="SSF52540">
    <property type="entry name" value="P-loop containing nucleoside triphosphate hydrolases"/>
    <property type="match status" value="1"/>
</dbReference>
<feature type="binding site" evidence="5">
    <location>
        <begin position="59"/>
        <end position="64"/>
    </location>
    <ligand>
        <name>ATP</name>
        <dbReference type="ChEBI" id="CHEBI:30616"/>
    </ligand>
</feature>
<evidence type="ECO:0000256" key="2">
    <source>
        <dbReference type="ARBA" id="ARBA00022741"/>
    </source>
</evidence>
<keyword evidence="5" id="KW-0808">Transferase</keyword>
<gene>
    <name evidence="5" type="primary">coaE</name>
    <name evidence="8" type="ORF">SAMN05660909_00172</name>
</gene>